<dbReference type="Proteomes" id="UP000055048">
    <property type="component" value="Unassembled WGS sequence"/>
</dbReference>
<evidence type="ECO:0000313" key="3">
    <source>
        <dbReference type="Proteomes" id="UP000055048"/>
    </source>
</evidence>
<dbReference type="AlphaFoldDB" id="A0A0V0TU96"/>
<feature type="signal peptide" evidence="1">
    <location>
        <begin position="1"/>
        <end position="21"/>
    </location>
</feature>
<accession>A0A0V0TU96</accession>
<feature type="chain" id="PRO_5006869434" evidence="1">
    <location>
        <begin position="22"/>
        <end position="60"/>
    </location>
</feature>
<gene>
    <name evidence="2" type="ORF">T05_3118</name>
</gene>
<name>A0A0V0TU96_9BILA</name>
<evidence type="ECO:0000256" key="1">
    <source>
        <dbReference type="SAM" id="SignalP"/>
    </source>
</evidence>
<sequence>MAYAATLAFVILKEFIVLLYADISDTETAVRTIRGLSVFVVESSAELMSKDEKSEIFRKT</sequence>
<organism evidence="2 3">
    <name type="scientific">Trichinella murrelli</name>
    <dbReference type="NCBI Taxonomy" id="144512"/>
    <lineage>
        <taxon>Eukaryota</taxon>
        <taxon>Metazoa</taxon>
        <taxon>Ecdysozoa</taxon>
        <taxon>Nematoda</taxon>
        <taxon>Enoplea</taxon>
        <taxon>Dorylaimia</taxon>
        <taxon>Trichinellida</taxon>
        <taxon>Trichinellidae</taxon>
        <taxon>Trichinella</taxon>
    </lineage>
</organism>
<protein>
    <submittedName>
        <fullName evidence="2">Uncharacterized protein</fullName>
    </submittedName>
</protein>
<keyword evidence="1" id="KW-0732">Signal</keyword>
<keyword evidence="3" id="KW-1185">Reference proteome</keyword>
<proteinExistence type="predicted"/>
<comment type="caution">
    <text evidence="2">The sequence shown here is derived from an EMBL/GenBank/DDBJ whole genome shotgun (WGS) entry which is preliminary data.</text>
</comment>
<reference evidence="2 3" key="1">
    <citation type="submission" date="2015-01" db="EMBL/GenBank/DDBJ databases">
        <title>Evolution of Trichinella species and genotypes.</title>
        <authorList>
            <person name="Korhonen P.K."/>
            <person name="Edoardo P."/>
            <person name="Giuseppe L.R."/>
            <person name="Gasser R.B."/>
        </authorList>
    </citation>
    <scope>NUCLEOTIDE SEQUENCE [LARGE SCALE GENOMIC DNA]</scope>
    <source>
        <strain evidence="2">ISS417</strain>
    </source>
</reference>
<dbReference type="EMBL" id="JYDJ01000140">
    <property type="protein sequence ID" value="KRX42588.1"/>
    <property type="molecule type" value="Genomic_DNA"/>
</dbReference>
<evidence type="ECO:0000313" key="2">
    <source>
        <dbReference type="EMBL" id="KRX42588.1"/>
    </source>
</evidence>